<dbReference type="PROSITE" id="PS51462">
    <property type="entry name" value="NUDIX"/>
    <property type="match status" value="1"/>
</dbReference>
<sequence length="188" mass="21080">MEREAAVLVLIGPHEEHGEIIIIERPSHMRNHAGQPAFPGGQVDPVDGSATATALRESREEISLMPNSIDVIAELPQLWIPPTRFKVTPVLAWWKDPHDLAIADEQEVRAIHRIPIARLANPENRVRIQTRSGYLGDAFTIDHMIIWGFTAGVISRLMDLALWSVPWDTQRIVQIPDTDVQESDTVVP</sequence>
<keyword evidence="3" id="KW-0479">Metal-binding</keyword>
<evidence type="ECO:0000313" key="8">
    <source>
        <dbReference type="EMBL" id="CAB4340985.1"/>
    </source>
</evidence>
<dbReference type="Gene3D" id="3.90.79.10">
    <property type="entry name" value="Nucleoside Triphosphate Pyrophosphohydrolase"/>
    <property type="match status" value="1"/>
</dbReference>
<evidence type="ECO:0000256" key="3">
    <source>
        <dbReference type="ARBA" id="ARBA00022723"/>
    </source>
</evidence>
<evidence type="ECO:0000256" key="2">
    <source>
        <dbReference type="ARBA" id="ARBA00001946"/>
    </source>
</evidence>
<organism evidence="8">
    <name type="scientific">freshwater metagenome</name>
    <dbReference type="NCBI Taxonomy" id="449393"/>
    <lineage>
        <taxon>unclassified sequences</taxon>
        <taxon>metagenomes</taxon>
        <taxon>ecological metagenomes</taxon>
    </lineage>
</organism>
<dbReference type="PANTHER" id="PTHR12992:SF11">
    <property type="entry name" value="MITOCHONDRIAL COENZYME A DIPHOSPHATASE NUDT8"/>
    <property type="match status" value="1"/>
</dbReference>
<dbReference type="AlphaFoldDB" id="A0A6J5ZEG8"/>
<protein>
    <submittedName>
        <fullName evidence="8">Unannotated protein</fullName>
    </submittedName>
</protein>
<reference evidence="8" key="1">
    <citation type="submission" date="2020-05" db="EMBL/GenBank/DDBJ databases">
        <authorList>
            <person name="Chiriac C."/>
            <person name="Salcher M."/>
            <person name="Ghai R."/>
            <person name="Kavagutti S V."/>
        </authorList>
    </citation>
    <scope>NUCLEOTIDE SEQUENCE</scope>
</reference>
<dbReference type="GO" id="GO:0046872">
    <property type="term" value="F:metal ion binding"/>
    <property type="evidence" value="ECO:0007669"/>
    <property type="project" value="UniProtKB-KW"/>
</dbReference>
<dbReference type="GO" id="GO:0010945">
    <property type="term" value="F:coenzyme A diphosphatase activity"/>
    <property type="evidence" value="ECO:0007669"/>
    <property type="project" value="InterPro"/>
</dbReference>
<dbReference type="SUPFAM" id="SSF55811">
    <property type="entry name" value="Nudix"/>
    <property type="match status" value="1"/>
</dbReference>
<evidence type="ECO:0000259" key="7">
    <source>
        <dbReference type="PROSITE" id="PS51462"/>
    </source>
</evidence>
<evidence type="ECO:0000256" key="6">
    <source>
        <dbReference type="ARBA" id="ARBA00023211"/>
    </source>
</evidence>
<dbReference type="InterPro" id="IPR015797">
    <property type="entry name" value="NUDIX_hydrolase-like_dom_sf"/>
</dbReference>
<comment type="cofactor">
    <cofactor evidence="1">
        <name>Mn(2+)</name>
        <dbReference type="ChEBI" id="CHEBI:29035"/>
    </cofactor>
</comment>
<dbReference type="EMBL" id="CAESAJ010000108">
    <property type="protein sequence ID" value="CAB4340985.1"/>
    <property type="molecule type" value="Genomic_DNA"/>
</dbReference>
<dbReference type="PANTHER" id="PTHR12992">
    <property type="entry name" value="NUDIX HYDROLASE"/>
    <property type="match status" value="1"/>
</dbReference>
<keyword evidence="4" id="KW-0378">Hydrolase</keyword>
<evidence type="ECO:0000256" key="4">
    <source>
        <dbReference type="ARBA" id="ARBA00022801"/>
    </source>
</evidence>
<feature type="domain" description="Nudix hydrolase" evidence="7">
    <location>
        <begin position="1"/>
        <end position="139"/>
    </location>
</feature>
<gene>
    <name evidence="8" type="ORF">UFOPK3770_00954</name>
</gene>
<keyword evidence="5" id="KW-0460">Magnesium</keyword>
<name>A0A6J5ZEG8_9ZZZZ</name>
<comment type="cofactor">
    <cofactor evidence="2">
        <name>Mg(2+)</name>
        <dbReference type="ChEBI" id="CHEBI:18420"/>
    </cofactor>
</comment>
<accession>A0A6J5ZEG8</accession>
<evidence type="ECO:0000256" key="5">
    <source>
        <dbReference type="ARBA" id="ARBA00022842"/>
    </source>
</evidence>
<proteinExistence type="predicted"/>
<keyword evidence="6" id="KW-0464">Manganese</keyword>
<dbReference type="CDD" id="cd03426">
    <property type="entry name" value="NUDIX_CoAse_Nudt7"/>
    <property type="match status" value="1"/>
</dbReference>
<dbReference type="Pfam" id="PF00293">
    <property type="entry name" value="NUDIX"/>
    <property type="match status" value="1"/>
</dbReference>
<dbReference type="InterPro" id="IPR045121">
    <property type="entry name" value="CoAse"/>
</dbReference>
<dbReference type="InterPro" id="IPR000086">
    <property type="entry name" value="NUDIX_hydrolase_dom"/>
</dbReference>
<evidence type="ECO:0000256" key="1">
    <source>
        <dbReference type="ARBA" id="ARBA00001936"/>
    </source>
</evidence>